<keyword evidence="2 7" id="KW-0813">Transport</keyword>
<comment type="caution">
    <text evidence="9">The sequence shown here is derived from an EMBL/GenBank/DDBJ whole genome shotgun (WGS) entry which is preliminary data.</text>
</comment>
<evidence type="ECO:0000259" key="8">
    <source>
        <dbReference type="PROSITE" id="PS50928"/>
    </source>
</evidence>
<feature type="transmembrane region" description="Helical" evidence="7">
    <location>
        <begin position="189"/>
        <end position="211"/>
    </location>
</feature>
<dbReference type="OrthoDB" id="187395at2"/>
<sequence>MNLITTKRNHRFLKLLSQFILLLWTTAILYPLLWTALGALKNNKQFMLEKPWALPKLPLLWSNFADVWNRYHFNEYFLNSLIVTVVSTFLAILLSATTAYILARFAFKGSQVLFYVYLSAMMIPMILGLVPLFFLLNDMGLINKLGGLIIVYTAWALPFSVFVMVSFFKSLPKELEEAAYIDGAGYNRTFFQVMFPLARSGVITIGIMNALNTWNEYLMGTVFVNDPGKYTVPVGIAVMQAEMQFRTEWGPLFAGLLLSMLPVMVMYVLFQRHIVAGVTSGAVK</sequence>
<gene>
    <name evidence="9" type="ORF">DX130_07000</name>
</gene>
<dbReference type="Pfam" id="PF00528">
    <property type="entry name" value="BPD_transp_1"/>
    <property type="match status" value="1"/>
</dbReference>
<evidence type="ECO:0000256" key="4">
    <source>
        <dbReference type="ARBA" id="ARBA00022692"/>
    </source>
</evidence>
<dbReference type="GO" id="GO:0005886">
    <property type="term" value="C:plasma membrane"/>
    <property type="evidence" value="ECO:0007669"/>
    <property type="project" value="UniProtKB-SubCell"/>
</dbReference>
<dbReference type="InterPro" id="IPR000515">
    <property type="entry name" value="MetI-like"/>
</dbReference>
<dbReference type="RefSeq" id="WP_116043904.1">
    <property type="nucleotide sequence ID" value="NZ_QUBQ01000001.1"/>
</dbReference>
<evidence type="ECO:0000256" key="7">
    <source>
        <dbReference type="RuleBase" id="RU363032"/>
    </source>
</evidence>
<dbReference type="AlphaFoldDB" id="A0A371PLB3"/>
<proteinExistence type="inferred from homology"/>
<dbReference type="SUPFAM" id="SSF161098">
    <property type="entry name" value="MetI-like"/>
    <property type="match status" value="1"/>
</dbReference>
<keyword evidence="10" id="KW-1185">Reference proteome</keyword>
<dbReference type="CDD" id="cd06261">
    <property type="entry name" value="TM_PBP2"/>
    <property type="match status" value="1"/>
</dbReference>
<dbReference type="PANTHER" id="PTHR43744:SF12">
    <property type="entry name" value="ABC TRANSPORTER PERMEASE PROTEIN MG189-RELATED"/>
    <property type="match status" value="1"/>
</dbReference>
<name>A0A371PLB3_9BACL</name>
<organism evidence="9 10">
    <name type="scientific">Paenibacillus paeoniae</name>
    <dbReference type="NCBI Taxonomy" id="2292705"/>
    <lineage>
        <taxon>Bacteria</taxon>
        <taxon>Bacillati</taxon>
        <taxon>Bacillota</taxon>
        <taxon>Bacilli</taxon>
        <taxon>Bacillales</taxon>
        <taxon>Paenibacillaceae</taxon>
        <taxon>Paenibacillus</taxon>
    </lineage>
</organism>
<evidence type="ECO:0000256" key="6">
    <source>
        <dbReference type="ARBA" id="ARBA00023136"/>
    </source>
</evidence>
<keyword evidence="4 7" id="KW-0812">Transmembrane</keyword>
<keyword evidence="3" id="KW-1003">Cell membrane</keyword>
<keyword evidence="5 7" id="KW-1133">Transmembrane helix</keyword>
<dbReference type="PANTHER" id="PTHR43744">
    <property type="entry name" value="ABC TRANSPORTER PERMEASE PROTEIN MG189-RELATED-RELATED"/>
    <property type="match status" value="1"/>
</dbReference>
<protein>
    <submittedName>
        <fullName evidence="9">Carbohydrate ABC transporter permease</fullName>
    </submittedName>
</protein>
<accession>A0A371PLB3</accession>
<evidence type="ECO:0000313" key="10">
    <source>
        <dbReference type="Proteomes" id="UP000261905"/>
    </source>
</evidence>
<comment type="similarity">
    <text evidence="7">Belongs to the binding-protein-dependent transport system permease family.</text>
</comment>
<evidence type="ECO:0000256" key="1">
    <source>
        <dbReference type="ARBA" id="ARBA00004651"/>
    </source>
</evidence>
<dbReference type="GO" id="GO:0055085">
    <property type="term" value="P:transmembrane transport"/>
    <property type="evidence" value="ECO:0007669"/>
    <property type="project" value="InterPro"/>
</dbReference>
<feature type="transmembrane region" description="Helical" evidence="7">
    <location>
        <begin position="148"/>
        <end position="168"/>
    </location>
</feature>
<dbReference type="EMBL" id="QUBQ01000001">
    <property type="protein sequence ID" value="REK76775.1"/>
    <property type="molecule type" value="Genomic_DNA"/>
</dbReference>
<dbReference type="Gene3D" id="1.10.3720.10">
    <property type="entry name" value="MetI-like"/>
    <property type="match status" value="1"/>
</dbReference>
<feature type="transmembrane region" description="Helical" evidence="7">
    <location>
        <begin position="114"/>
        <end position="136"/>
    </location>
</feature>
<feature type="domain" description="ABC transmembrane type-1" evidence="8">
    <location>
        <begin position="77"/>
        <end position="270"/>
    </location>
</feature>
<reference evidence="9 10" key="1">
    <citation type="submission" date="2018-08" db="EMBL/GenBank/DDBJ databases">
        <title>Paenibacillus sp. M4BSY-1, whole genome shotgun sequence.</title>
        <authorList>
            <person name="Tuo L."/>
        </authorList>
    </citation>
    <scope>NUCLEOTIDE SEQUENCE [LARGE SCALE GENOMIC DNA]</scope>
    <source>
        <strain evidence="9 10">M4BSY-1</strain>
    </source>
</reference>
<feature type="transmembrane region" description="Helical" evidence="7">
    <location>
        <begin position="12"/>
        <end position="33"/>
    </location>
</feature>
<dbReference type="Proteomes" id="UP000261905">
    <property type="component" value="Unassembled WGS sequence"/>
</dbReference>
<evidence type="ECO:0000256" key="3">
    <source>
        <dbReference type="ARBA" id="ARBA00022475"/>
    </source>
</evidence>
<evidence type="ECO:0000313" key="9">
    <source>
        <dbReference type="EMBL" id="REK76775.1"/>
    </source>
</evidence>
<feature type="transmembrane region" description="Helical" evidence="7">
    <location>
        <begin position="249"/>
        <end position="270"/>
    </location>
</feature>
<dbReference type="PROSITE" id="PS50928">
    <property type="entry name" value="ABC_TM1"/>
    <property type="match status" value="1"/>
</dbReference>
<keyword evidence="6 7" id="KW-0472">Membrane</keyword>
<dbReference type="InterPro" id="IPR035906">
    <property type="entry name" value="MetI-like_sf"/>
</dbReference>
<evidence type="ECO:0000256" key="2">
    <source>
        <dbReference type="ARBA" id="ARBA00022448"/>
    </source>
</evidence>
<evidence type="ECO:0000256" key="5">
    <source>
        <dbReference type="ARBA" id="ARBA00022989"/>
    </source>
</evidence>
<comment type="subcellular location">
    <subcellularLocation>
        <location evidence="1 7">Cell membrane</location>
        <topology evidence="1 7">Multi-pass membrane protein</topology>
    </subcellularLocation>
</comment>
<feature type="transmembrane region" description="Helical" evidence="7">
    <location>
        <begin position="76"/>
        <end position="102"/>
    </location>
</feature>